<gene>
    <name evidence="1" type="ORF">V0R53_21820</name>
</gene>
<reference evidence="1 2" key="1">
    <citation type="submission" date="2024-01" db="EMBL/GenBank/DDBJ databases">
        <title>Unpublished Manusciprt.</title>
        <authorList>
            <person name="Duman M."/>
            <person name="Valdes E.G."/>
            <person name="Ajmi N."/>
            <person name="Altun S."/>
            <person name="Saticioglu I.B."/>
        </authorList>
    </citation>
    <scope>NUCLEOTIDE SEQUENCE [LARGE SCALE GENOMIC DNA]</scope>
    <source>
        <strain evidence="1 2">120P</strain>
    </source>
</reference>
<organism evidence="1 2">
    <name type="scientific">Pseudomonas auratipiscis</name>
    <dbReference type="NCBI Taxonomy" id="3115853"/>
    <lineage>
        <taxon>Bacteria</taxon>
        <taxon>Pseudomonadati</taxon>
        <taxon>Pseudomonadota</taxon>
        <taxon>Gammaproteobacteria</taxon>
        <taxon>Pseudomonadales</taxon>
        <taxon>Pseudomonadaceae</taxon>
        <taxon>Pseudomonas</taxon>
    </lineage>
</organism>
<name>A0AB35WX38_9PSED</name>
<dbReference type="RefSeq" id="WP_330080528.1">
    <property type="nucleotide sequence ID" value="NZ_JAZDCU010000015.1"/>
</dbReference>
<evidence type="ECO:0000313" key="1">
    <source>
        <dbReference type="EMBL" id="MEE1869027.1"/>
    </source>
</evidence>
<dbReference type="AlphaFoldDB" id="A0AB35WX38"/>
<keyword evidence="2" id="KW-1185">Reference proteome</keyword>
<accession>A0AB35WX38</accession>
<comment type="caution">
    <text evidence="1">The sequence shown here is derived from an EMBL/GenBank/DDBJ whole genome shotgun (WGS) entry which is preliminary data.</text>
</comment>
<proteinExistence type="predicted"/>
<dbReference type="Proteomes" id="UP001307839">
    <property type="component" value="Unassembled WGS sequence"/>
</dbReference>
<evidence type="ECO:0000313" key="2">
    <source>
        <dbReference type="Proteomes" id="UP001307839"/>
    </source>
</evidence>
<dbReference type="EMBL" id="JAZDQP010000017">
    <property type="protein sequence ID" value="MEE1869027.1"/>
    <property type="molecule type" value="Genomic_DNA"/>
</dbReference>
<sequence>MTLQSDTDALAAIEEEAERMLKQLGLPDDKQKLEVVIGLRQIIAIARYRSGMDLSEADLRER</sequence>
<protein>
    <submittedName>
        <fullName evidence="1">Uncharacterized protein</fullName>
    </submittedName>
</protein>